<evidence type="ECO:0000256" key="3">
    <source>
        <dbReference type="ARBA" id="ARBA00022448"/>
    </source>
</evidence>
<dbReference type="PANTHER" id="PTHR38831">
    <property type="entry name" value="TYPE II SECRETION SYSTEM PROTEIN K"/>
    <property type="match status" value="1"/>
</dbReference>
<dbReference type="Proteomes" id="UP000242857">
    <property type="component" value="Unassembled WGS sequence"/>
</dbReference>
<dbReference type="GO" id="GO:0005886">
    <property type="term" value="C:plasma membrane"/>
    <property type="evidence" value="ECO:0007669"/>
    <property type="project" value="UniProtKB-SubCell"/>
</dbReference>
<keyword evidence="8" id="KW-1133">Transmembrane helix</keyword>
<gene>
    <name evidence="12" type="ORF">SAMN02745204_01116</name>
</gene>
<dbReference type="InterPro" id="IPR005628">
    <property type="entry name" value="GspK"/>
</dbReference>
<evidence type="ECO:0000256" key="7">
    <source>
        <dbReference type="ARBA" id="ARBA00022927"/>
    </source>
</evidence>
<dbReference type="PANTHER" id="PTHR38831:SF2">
    <property type="entry name" value="TYPE II SECRETION SYSTEM PROTEIN K"/>
    <property type="match status" value="1"/>
</dbReference>
<evidence type="ECO:0000313" key="12">
    <source>
        <dbReference type="EMBL" id="SHE77236.1"/>
    </source>
</evidence>
<dbReference type="PIRSF" id="PIRSF002786">
    <property type="entry name" value="XcpX"/>
    <property type="match status" value="1"/>
</dbReference>
<dbReference type="Gene3D" id="1.10.40.60">
    <property type="entry name" value="EpsJ-like"/>
    <property type="match status" value="1"/>
</dbReference>
<protein>
    <recommendedName>
        <fullName evidence="10">Type II secretion system protein K</fullName>
    </recommendedName>
</protein>
<evidence type="ECO:0000256" key="6">
    <source>
        <dbReference type="ARBA" id="ARBA00022692"/>
    </source>
</evidence>
<comment type="subcellular location">
    <subcellularLocation>
        <location evidence="1 10">Cell inner membrane</location>
    </subcellularLocation>
</comment>
<dbReference type="InterPro" id="IPR049031">
    <property type="entry name" value="T2SSK_SAM-like_1st"/>
</dbReference>
<dbReference type="OrthoDB" id="9181871at2"/>
<proteinExistence type="inferred from homology"/>
<keyword evidence="3 10" id="KW-0813">Transport</keyword>
<dbReference type="STRING" id="213588.SAMN02745204_01116"/>
<dbReference type="InterPro" id="IPR038072">
    <property type="entry name" value="GspK_central_sf"/>
</dbReference>
<dbReference type="SUPFAM" id="SSF158544">
    <property type="entry name" value="GspK insert domain-like"/>
    <property type="match status" value="1"/>
</dbReference>
<keyword evidence="9 10" id="KW-0472">Membrane</keyword>
<keyword evidence="4 10" id="KW-1003">Cell membrane</keyword>
<dbReference type="AlphaFoldDB" id="A0A1M4W7N5"/>
<accession>A0A1M4W7N5</accession>
<evidence type="ECO:0000256" key="2">
    <source>
        <dbReference type="ARBA" id="ARBA00007246"/>
    </source>
</evidence>
<comment type="similarity">
    <text evidence="2 10">Belongs to the GSP K family.</text>
</comment>
<evidence type="ECO:0000259" key="11">
    <source>
        <dbReference type="Pfam" id="PF21687"/>
    </source>
</evidence>
<dbReference type="RefSeq" id="WP_072755627.1">
    <property type="nucleotide sequence ID" value="NZ_FQUK01000014.1"/>
</dbReference>
<keyword evidence="7" id="KW-0653">Protein transport</keyword>
<evidence type="ECO:0000256" key="5">
    <source>
        <dbReference type="ARBA" id="ARBA00022519"/>
    </source>
</evidence>
<evidence type="ECO:0000313" key="13">
    <source>
        <dbReference type="Proteomes" id="UP000242857"/>
    </source>
</evidence>
<feature type="domain" description="T2SS protein K first SAM-like" evidence="11">
    <location>
        <begin position="100"/>
        <end position="190"/>
    </location>
</feature>
<evidence type="ECO:0000256" key="8">
    <source>
        <dbReference type="ARBA" id="ARBA00022989"/>
    </source>
</evidence>
<keyword evidence="5 10" id="KW-0997">Cell inner membrane</keyword>
<evidence type="ECO:0000256" key="4">
    <source>
        <dbReference type="ARBA" id="ARBA00022475"/>
    </source>
</evidence>
<dbReference type="GO" id="GO:0009306">
    <property type="term" value="P:protein secretion"/>
    <property type="evidence" value="ECO:0007669"/>
    <property type="project" value="InterPro"/>
</dbReference>
<dbReference type="EMBL" id="FQUK01000014">
    <property type="protein sequence ID" value="SHE77236.1"/>
    <property type="molecule type" value="Genomic_DNA"/>
</dbReference>
<keyword evidence="13" id="KW-1185">Reference proteome</keyword>
<evidence type="ECO:0000256" key="9">
    <source>
        <dbReference type="ARBA" id="ARBA00023136"/>
    </source>
</evidence>
<name>A0A1M4W7N5_9GAMM</name>
<keyword evidence="6" id="KW-0812">Transmembrane</keyword>
<evidence type="ECO:0000256" key="1">
    <source>
        <dbReference type="ARBA" id="ARBA00004533"/>
    </source>
</evidence>
<organism evidence="12 13">
    <name type="scientific">Thermomonas hydrothermalis</name>
    <dbReference type="NCBI Taxonomy" id="213588"/>
    <lineage>
        <taxon>Bacteria</taxon>
        <taxon>Pseudomonadati</taxon>
        <taxon>Pseudomonadota</taxon>
        <taxon>Gammaproteobacteria</taxon>
        <taxon>Lysobacterales</taxon>
        <taxon>Lysobacteraceae</taxon>
        <taxon>Thermomonas</taxon>
    </lineage>
</organism>
<reference evidence="13" key="1">
    <citation type="submission" date="2016-11" db="EMBL/GenBank/DDBJ databases">
        <authorList>
            <person name="Varghese N."/>
            <person name="Submissions S."/>
        </authorList>
    </citation>
    <scope>NUCLEOTIDE SEQUENCE [LARGE SCALE GENOMIC DNA]</scope>
    <source>
        <strain evidence="13">DSM 14834</strain>
    </source>
</reference>
<evidence type="ECO:0000256" key="10">
    <source>
        <dbReference type="PIRNR" id="PIRNR002786"/>
    </source>
</evidence>
<dbReference type="Pfam" id="PF21687">
    <property type="entry name" value="T2SSK_1st"/>
    <property type="match status" value="1"/>
</dbReference>
<sequence>MTRMRGAALLLVLWIVLLLAALVGGYALNARIESLQGHGLARALQARQSARAGVEYVVWRLLDPDPARRWPVDGRRQRVQLSGVPVEVSVRDVTGLIDLNAASVTLLRDFFVALGEPPGRAARLAGAVVDYRDPDSLTQPGGGGEDADYAAAGLAWGAKDAPFEQVSELQQVLGMTPALYARAAPHLTVYSGQALPDARVADSLVRRVLGLPDLPAAPAAQAVLTGSGTYSIDSQVRLTDGRRAHLRLVIRLGGNGLPGSTYTPLHWQEDGEWQ</sequence>